<organism evidence="4 5">
    <name type="scientific">Herbidospora galbida</name>
    <dbReference type="NCBI Taxonomy" id="2575442"/>
    <lineage>
        <taxon>Bacteria</taxon>
        <taxon>Bacillati</taxon>
        <taxon>Actinomycetota</taxon>
        <taxon>Actinomycetes</taxon>
        <taxon>Streptosporangiales</taxon>
        <taxon>Streptosporangiaceae</taxon>
        <taxon>Herbidospora</taxon>
    </lineage>
</organism>
<evidence type="ECO:0000313" key="5">
    <source>
        <dbReference type="Proteomes" id="UP000308705"/>
    </source>
</evidence>
<keyword evidence="1 4" id="KW-0808">Transferase</keyword>
<name>A0A4V5UZL9_9ACTN</name>
<dbReference type="SUPFAM" id="SSF55729">
    <property type="entry name" value="Acyl-CoA N-acyltransferases (Nat)"/>
    <property type="match status" value="2"/>
</dbReference>
<evidence type="ECO:0000256" key="2">
    <source>
        <dbReference type="ARBA" id="ARBA00023315"/>
    </source>
</evidence>
<comment type="caution">
    <text evidence="4">The sequence shown here is derived from an EMBL/GenBank/DDBJ whole genome shotgun (WGS) entry which is preliminary data.</text>
</comment>
<evidence type="ECO:0000256" key="1">
    <source>
        <dbReference type="ARBA" id="ARBA00022679"/>
    </source>
</evidence>
<reference evidence="4 5" key="1">
    <citation type="submission" date="2019-04" db="EMBL/GenBank/DDBJ databases">
        <title>Herbidospora sp. NEAU-GS14.nov., a novel actinomycete isolated from soil.</title>
        <authorList>
            <person name="Han L."/>
        </authorList>
    </citation>
    <scope>NUCLEOTIDE SEQUENCE [LARGE SCALE GENOMIC DNA]</scope>
    <source>
        <strain evidence="4 5">NEAU-GS14</strain>
    </source>
</reference>
<protein>
    <submittedName>
        <fullName evidence="4">GNAT family N-acetyltransferase</fullName>
    </submittedName>
</protein>
<keyword evidence="5" id="KW-1185">Reference proteome</keyword>
<dbReference type="PANTHER" id="PTHR43877">
    <property type="entry name" value="AMINOALKYLPHOSPHONATE N-ACETYLTRANSFERASE-RELATED-RELATED"/>
    <property type="match status" value="1"/>
</dbReference>
<dbReference type="CDD" id="cd04301">
    <property type="entry name" value="NAT_SF"/>
    <property type="match status" value="1"/>
</dbReference>
<dbReference type="InterPro" id="IPR016181">
    <property type="entry name" value="Acyl_CoA_acyltransferase"/>
</dbReference>
<dbReference type="Pfam" id="PF00583">
    <property type="entry name" value="Acetyltransf_1"/>
    <property type="match status" value="1"/>
</dbReference>
<dbReference type="PROSITE" id="PS51186">
    <property type="entry name" value="GNAT"/>
    <property type="match status" value="1"/>
</dbReference>
<dbReference type="OrthoDB" id="4119890at2"/>
<sequence length="324" mass="35631">MGTPRMRTTGAMSIVPLDFDASPDLAAGYHAVAGHLHAPGPPLSPHLFRLWVERGWRSVPSETHLAVADGEVIGGVTLHLFDRDRLGDALIRVLEVAPGHRGRGVGSALLGVARERARALGRSKLIVEAKGEGFPARHGFRSVYTEARRVLHRSAGSEPPPGPPGYAFETTVGPTPPDRLAEMVTLLDTMNDAPTDDHEVAAERWNPDLVRVYEDTWDLARQTVYTTVARAADGEAAAFTRIFVDAADPEGWARQTDTAVLKSHRGRNLGYHVKLRNTARMFAAEPAVDRVITWNAVTNAHMIAINERLGYELLDVWRIWELRT</sequence>
<gene>
    <name evidence="4" type="ORF">FDA94_10980</name>
</gene>
<proteinExistence type="predicted"/>
<accession>A0A4V5UZL9</accession>
<dbReference type="InterPro" id="IPR000182">
    <property type="entry name" value="GNAT_dom"/>
</dbReference>
<evidence type="ECO:0000313" key="4">
    <source>
        <dbReference type="EMBL" id="TKK89033.1"/>
    </source>
</evidence>
<feature type="domain" description="N-acetyltransferase" evidence="3">
    <location>
        <begin position="12"/>
        <end position="188"/>
    </location>
</feature>
<dbReference type="InterPro" id="IPR050832">
    <property type="entry name" value="Bact_Acetyltransf"/>
</dbReference>
<dbReference type="Proteomes" id="UP000308705">
    <property type="component" value="Unassembled WGS sequence"/>
</dbReference>
<dbReference type="Gene3D" id="3.40.630.30">
    <property type="match status" value="1"/>
</dbReference>
<dbReference type="AlphaFoldDB" id="A0A4V5UZL9"/>
<keyword evidence="2" id="KW-0012">Acyltransferase</keyword>
<dbReference type="GO" id="GO:0016747">
    <property type="term" value="F:acyltransferase activity, transferring groups other than amino-acyl groups"/>
    <property type="evidence" value="ECO:0007669"/>
    <property type="project" value="InterPro"/>
</dbReference>
<evidence type="ECO:0000259" key="3">
    <source>
        <dbReference type="PROSITE" id="PS51186"/>
    </source>
</evidence>
<dbReference type="EMBL" id="SZQA01000008">
    <property type="protein sequence ID" value="TKK89033.1"/>
    <property type="molecule type" value="Genomic_DNA"/>
</dbReference>